<evidence type="ECO:0000313" key="1">
    <source>
        <dbReference type="EMBL" id="KAL3773140.1"/>
    </source>
</evidence>
<keyword evidence="2" id="KW-1185">Reference proteome</keyword>
<proteinExistence type="predicted"/>
<evidence type="ECO:0000313" key="2">
    <source>
        <dbReference type="Proteomes" id="UP001530400"/>
    </source>
</evidence>
<organism evidence="1 2">
    <name type="scientific">Cyclotella atomus</name>
    <dbReference type="NCBI Taxonomy" id="382360"/>
    <lineage>
        <taxon>Eukaryota</taxon>
        <taxon>Sar</taxon>
        <taxon>Stramenopiles</taxon>
        <taxon>Ochrophyta</taxon>
        <taxon>Bacillariophyta</taxon>
        <taxon>Coscinodiscophyceae</taxon>
        <taxon>Thalassiosirophycidae</taxon>
        <taxon>Stephanodiscales</taxon>
        <taxon>Stephanodiscaceae</taxon>
        <taxon>Cyclotella</taxon>
    </lineage>
</organism>
<comment type="caution">
    <text evidence="1">The sequence shown here is derived from an EMBL/GenBank/DDBJ whole genome shotgun (WGS) entry which is preliminary data.</text>
</comment>
<dbReference type="EMBL" id="JALLPJ020001246">
    <property type="protein sequence ID" value="KAL3773140.1"/>
    <property type="molecule type" value="Genomic_DNA"/>
</dbReference>
<dbReference type="AlphaFoldDB" id="A0ABD3NAV5"/>
<gene>
    <name evidence="1" type="ORF">ACHAWO_011808</name>
</gene>
<reference evidence="1 2" key="1">
    <citation type="submission" date="2024-10" db="EMBL/GenBank/DDBJ databases">
        <title>Updated reference genomes for cyclostephanoid diatoms.</title>
        <authorList>
            <person name="Roberts W.R."/>
            <person name="Alverson A.J."/>
        </authorList>
    </citation>
    <scope>NUCLEOTIDE SEQUENCE [LARGE SCALE GENOMIC DNA]</scope>
    <source>
        <strain evidence="1 2">AJA010-31</strain>
    </source>
</reference>
<sequence length="104" mass="11265">MAFQQCDESDLVYPNLVNCQISASNALVFAKNDALPPPPPPFSTASAQSLLSKPPLDKYDFSVEKQVLARERKGAKSSASRGLDSSEIEQGSVEFTLSDLERTS</sequence>
<protein>
    <submittedName>
        <fullName evidence="1">Uncharacterized protein</fullName>
    </submittedName>
</protein>
<dbReference type="Proteomes" id="UP001530400">
    <property type="component" value="Unassembled WGS sequence"/>
</dbReference>
<accession>A0ABD3NAV5</accession>
<name>A0ABD3NAV5_9STRA</name>